<dbReference type="Proteomes" id="UP000269271">
    <property type="component" value="Unassembled WGS sequence"/>
</dbReference>
<dbReference type="AlphaFoldDB" id="A0A3N8RGE9"/>
<sequence length="75" mass="8243">MACRTESNGTRSSHRIITYVLLVPFRSLFLGRNGRDRAVECGLTERAFQPSRAGRPPDALNLRKFCIAAPGPTPA</sequence>
<dbReference type="EMBL" id="QTQX01000003">
    <property type="protein sequence ID" value="RQT34851.1"/>
    <property type="molecule type" value="Genomic_DNA"/>
</dbReference>
<evidence type="ECO:0000313" key="2">
    <source>
        <dbReference type="Proteomes" id="UP000269271"/>
    </source>
</evidence>
<accession>A0A3N8RGE9</accession>
<name>A0A3N8RGE9_9BURK</name>
<protein>
    <submittedName>
        <fullName evidence="1">Uncharacterized protein</fullName>
    </submittedName>
</protein>
<proteinExistence type="predicted"/>
<gene>
    <name evidence="1" type="ORF">DF037_05780</name>
</gene>
<comment type="caution">
    <text evidence="1">The sequence shown here is derived from an EMBL/GenBank/DDBJ whole genome shotgun (WGS) entry which is preliminary data.</text>
</comment>
<reference evidence="1 2" key="1">
    <citation type="submission" date="2018-08" db="EMBL/GenBank/DDBJ databases">
        <title>Comparative analysis of Burkholderia isolates from Puerto Rico.</title>
        <authorList>
            <person name="Hall C."/>
            <person name="Sahl J."/>
            <person name="Wagner D."/>
        </authorList>
    </citation>
    <scope>NUCLEOTIDE SEQUENCE [LARGE SCALE GENOMIC DNA]</scope>
    <source>
        <strain evidence="1 2">Bp9001</strain>
    </source>
</reference>
<organism evidence="1 2">
    <name type="scientific">Burkholderia contaminans</name>
    <dbReference type="NCBI Taxonomy" id="488447"/>
    <lineage>
        <taxon>Bacteria</taxon>
        <taxon>Pseudomonadati</taxon>
        <taxon>Pseudomonadota</taxon>
        <taxon>Betaproteobacteria</taxon>
        <taxon>Burkholderiales</taxon>
        <taxon>Burkholderiaceae</taxon>
        <taxon>Burkholderia</taxon>
        <taxon>Burkholderia cepacia complex</taxon>
    </lineage>
</organism>
<evidence type="ECO:0000313" key="1">
    <source>
        <dbReference type="EMBL" id="RQT34851.1"/>
    </source>
</evidence>